<evidence type="ECO:0000313" key="1">
    <source>
        <dbReference type="EMBL" id="MDQ0564596.1"/>
    </source>
</evidence>
<comment type="caution">
    <text evidence="2">The sequence shown here is derived from an EMBL/GenBank/DDBJ whole genome shotgun (WGS) entry which is preliminary data.</text>
</comment>
<protein>
    <submittedName>
        <fullName evidence="2">Uncharacterized protein</fullName>
    </submittedName>
</protein>
<dbReference type="EMBL" id="JAUSWK010000001">
    <property type="protein sequence ID" value="MDQ0564596.1"/>
    <property type="molecule type" value="Genomic_DNA"/>
</dbReference>
<dbReference type="EMBL" id="WTYG01000003">
    <property type="protein sequence ID" value="MXP36375.1"/>
    <property type="molecule type" value="Genomic_DNA"/>
</dbReference>
<dbReference type="GeneID" id="93684942"/>
<sequence>MEILTGIAAAKQALDIARGMRSLEQSFDQATMKSKLVDLIDALSDAKLALIDAKETLAERDRELSILKANFEISGALVKADGEYEYFTGENGKPLGFPVCPSCRLEGSMIQLKQDGASFDAKCPKCKSKFTPVTCYLGPQDTDVTLTGKEKRVADEKYKRGLEGLARLNSGARLIR</sequence>
<evidence type="ECO:0000313" key="3">
    <source>
        <dbReference type="Proteomes" id="UP000439914"/>
    </source>
</evidence>
<dbReference type="Proteomes" id="UP001238601">
    <property type="component" value="Unassembled WGS sequence"/>
</dbReference>
<proteinExistence type="predicted"/>
<reference evidence="1 4" key="2">
    <citation type="submission" date="2023-07" db="EMBL/GenBank/DDBJ databases">
        <title>Genomic Encyclopedia of Type Strains, Phase IV (KMG-IV): sequencing the most valuable type-strain genomes for metagenomic binning, comparative biology and taxonomic classification.</title>
        <authorList>
            <person name="Goeker M."/>
        </authorList>
    </citation>
    <scope>NUCLEOTIDE SEQUENCE [LARGE SCALE GENOMIC DNA]</scope>
    <source>
        <strain evidence="1 4">DSM 14432</strain>
    </source>
</reference>
<dbReference type="RefSeq" id="WP_160767238.1">
    <property type="nucleotide sequence ID" value="NZ_JAUSWK010000001.1"/>
</dbReference>
<accession>A0A6I4UFN6</accession>
<keyword evidence="4" id="KW-1185">Reference proteome</keyword>
<dbReference type="AlphaFoldDB" id="A0A6I4UFN6"/>
<name>A0A6I4UFN6_9SPHN</name>
<gene>
    <name evidence="2" type="ORF">GRI55_11410</name>
    <name evidence="1" type="ORF">QOZ97_000106</name>
</gene>
<organism evidence="2 3">
    <name type="scientific">Qipengyuania citrea</name>
    <dbReference type="NCBI Taxonomy" id="225971"/>
    <lineage>
        <taxon>Bacteria</taxon>
        <taxon>Pseudomonadati</taxon>
        <taxon>Pseudomonadota</taxon>
        <taxon>Alphaproteobacteria</taxon>
        <taxon>Sphingomonadales</taxon>
        <taxon>Erythrobacteraceae</taxon>
        <taxon>Qipengyuania</taxon>
    </lineage>
</organism>
<dbReference type="Proteomes" id="UP000439914">
    <property type="component" value="Unassembled WGS sequence"/>
</dbReference>
<reference evidence="2 3" key="1">
    <citation type="submission" date="2019-12" db="EMBL/GenBank/DDBJ databases">
        <title>Genomic-based taxomic classification of the family Erythrobacteraceae.</title>
        <authorList>
            <person name="Xu L."/>
        </authorList>
    </citation>
    <scope>NUCLEOTIDE SEQUENCE [LARGE SCALE GENOMIC DNA]</scope>
    <source>
        <strain evidence="2 3">CGMCC 1.8703</strain>
    </source>
</reference>
<evidence type="ECO:0000313" key="2">
    <source>
        <dbReference type="EMBL" id="MXP36375.1"/>
    </source>
</evidence>
<evidence type="ECO:0000313" key="4">
    <source>
        <dbReference type="Proteomes" id="UP001238601"/>
    </source>
</evidence>